<evidence type="ECO:0000313" key="1">
    <source>
        <dbReference type="EMBL" id="KAJ9101644.1"/>
    </source>
</evidence>
<sequence length="514" mass="56728">MESRSLPHTPQRHTYGLYSSHIPLSPIVLEIERQLLFTPDRQTSDVKPSTSLDSLAAYAYTGYSPRPDGFYLDDGTGGYVTKPELPEDEREVVVAEEFLQDIRRLEDAIERVQAIEISSTDQDSLDVITMEETERILMQHIASLEAYESSNYRTLRDACMVTLYALGVTAEMAINTLREECYRRLDHVHALMCAVDTSAAEDMIIETQDADAVAQSSPSPRAETPSKIPRSSRRRKVPTETRDPHEAVPSPARSGKSRHQSLAERLNQSVRRTAGEVLADSPAQLSFQPERHMKLWSDGISGMCTFTFQGKTASAYCRMWTRDNVLRVSVVVGGGFQSLDEWLERTFKRRSTTLKPASEAPVTSSSRKHVLPLNGITLPTTIPASISMPSLSGSPVGTPTRPPHSSRRTPTSFLDQDPFPSTPRSPSVRRSSMLRNVSASSTYQLSDDVVKSIEKSVPEVGRVCAAKNASPSVGKARKQGLPRSGSTRSNGLRTELQGPTTSLVEAYSSDVRLT</sequence>
<keyword evidence="2" id="KW-1185">Reference proteome</keyword>
<evidence type="ECO:0000313" key="2">
    <source>
        <dbReference type="Proteomes" id="UP001230649"/>
    </source>
</evidence>
<dbReference type="Proteomes" id="UP001230649">
    <property type="component" value="Unassembled WGS sequence"/>
</dbReference>
<name>A0ACC2VRA8_9TREE</name>
<gene>
    <name evidence="1" type="ORF">QFC20_005175</name>
</gene>
<organism evidence="1 2">
    <name type="scientific">Naganishia adeliensis</name>
    <dbReference type="NCBI Taxonomy" id="92952"/>
    <lineage>
        <taxon>Eukaryota</taxon>
        <taxon>Fungi</taxon>
        <taxon>Dikarya</taxon>
        <taxon>Basidiomycota</taxon>
        <taxon>Agaricomycotina</taxon>
        <taxon>Tremellomycetes</taxon>
        <taxon>Filobasidiales</taxon>
        <taxon>Filobasidiaceae</taxon>
        <taxon>Naganishia</taxon>
    </lineage>
</organism>
<dbReference type="EMBL" id="JASBWS010000068">
    <property type="protein sequence ID" value="KAJ9101644.1"/>
    <property type="molecule type" value="Genomic_DNA"/>
</dbReference>
<comment type="caution">
    <text evidence="1">The sequence shown here is derived from an EMBL/GenBank/DDBJ whole genome shotgun (WGS) entry which is preliminary data.</text>
</comment>
<accession>A0ACC2VRA8</accession>
<reference evidence="1" key="1">
    <citation type="submission" date="2023-04" db="EMBL/GenBank/DDBJ databases">
        <title>Draft Genome sequencing of Naganishia species isolated from polar environments using Oxford Nanopore Technology.</title>
        <authorList>
            <person name="Leo P."/>
            <person name="Venkateswaran K."/>
        </authorList>
    </citation>
    <scope>NUCLEOTIDE SEQUENCE</scope>
    <source>
        <strain evidence="1">MNA-CCFEE 5262</strain>
    </source>
</reference>
<protein>
    <submittedName>
        <fullName evidence="1">Uncharacterized protein</fullName>
    </submittedName>
</protein>
<proteinExistence type="predicted"/>